<reference evidence="1" key="1">
    <citation type="submission" date="2018-02" db="EMBL/GenBank/DDBJ databases">
        <title>Rhizophora mucronata_Transcriptome.</title>
        <authorList>
            <person name="Meera S.P."/>
            <person name="Sreeshan A."/>
            <person name="Augustine A."/>
        </authorList>
    </citation>
    <scope>NUCLEOTIDE SEQUENCE</scope>
    <source>
        <tissue evidence="1">Leaf</tissue>
    </source>
</reference>
<dbReference type="GO" id="GO:0016301">
    <property type="term" value="F:kinase activity"/>
    <property type="evidence" value="ECO:0007669"/>
    <property type="project" value="UniProtKB-KW"/>
</dbReference>
<sequence length="54" mass="5989">MNGQSIKDTKFLQKKMSIRQKKALGNALLSKVKDTAEPCWPAGSAPYYTLSSRT</sequence>
<keyword evidence="1" id="KW-0418">Kinase</keyword>
<evidence type="ECO:0000313" key="1">
    <source>
        <dbReference type="EMBL" id="MBW94948.1"/>
    </source>
</evidence>
<keyword evidence="1" id="KW-0808">Transferase</keyword>
<organism evidence="1">
    <name type="scientific">Rhizophora mucronata</name>
    <name type="common">Asiatic mangrove</name>
    <dbReference type="NCBI Taxonomy" id="61149"/>
    <lineage>
        <taxon>Eukaryota</taxon>
        <taxon>Viridiplantae</taxon>
        <taxon>Streptophyta</taxon>
        <taxon>Embryophyta</taxon>
        <taxon>Tracheophyta</taxon>
        <taxon>Spermatophyta</taxon>
        <taxon>Magnoliopsida</taxon>
        <taxon>eudicotyledons</taxon>
        <taxon>Gunneridae</taxon>
        <taxon>Pentapetalae</taxon>
        <taxon>rosids</taxon>
        <taxon>fabids</taxon>
        <taxon>Malpighiales</taxon>
        <taxon>Rhizophoraceae</taxon>
        <taxon>Rhizophora</taxon>
    </lineage>
</organism>
<dbReference type="EMBL" id="GGEC01014465">
    <property type="protein sequence ID" value="MBW94948.1"/>
    <property type="molecule type" value="Transcribed_RNA"/>
</dbReference>
<dbReference type="AlphaFoldDB" id="A0A2P2JNA8"/>
<proteinExistence type="predicted"/>
<accession>A0A2P2JNA8</accession>
<name>A0A2P2JNA8_RHIMU</name>
<protein>
    <submittedName>
        <fullName evidence="1">Serine/threonine-protein kinase HT1</fullName>
    </submittedName>
</protein>